<protein>
    <submittedName>
        <fullName evidence="4">Division initiation protein</fullName>
    </submittedName>
</protein>
<proteinExistence type="inferred from homology"/>
<feature type="compositionally biased region" description="Low complexity" evidence="3">
    <location>
        <begin position="103"/>
        <end position="142"/>
    </location>
</feature>
<dbReference type="PANTHER" id="PTHR37313">
    <property type="entry name" value="UPF0749 PROTEIN RV1825"/>
    <property type="match status" value="1"/>
</dbReference>
<feature type="compositionally biased region" description="Low complexity" evidence="3">
    <location>
        <begin position="54"/>
        <end position="72"/>
    </location>
</feature>
<name>A0A6J4JMD4_9ACTN</name>
<sequence length="446" mass="44376">MSTDSKSIPPGEDETARPGTTPAGAGGARAAGDGHDDRGTDRTDDPRRSADTVGAARDAGGPAAGSDGSPVPDGVPVPDPDPSGTAGADREGSSFDTAPPAPTATGTATGATATGAAGSASGAATPDLPGAADGDGDGTATRGPDEGRPGTATSDRDGVGDRTPDPDGDGAGAGDGTADPDGDRPGTTAPDPDEDDTGDQSLVPVAAGPDGPDGGDPARPWWRPSPAAVLVGLLLGLLGFALAVQVRSNTSTSGLPAARQEDLVRILDDLSSREERLRRQIAELEAARSRLSTTGDRTSTALAEARTRSTALGILAGTVPAQGPGVELSIGDPARRLTAEDLLDAVEELRAAGAEAIQVGGVRIGLDSAFTRTDRAIAVDGVPLAVPYTILAIGDPSTLATAMEIPGGVSDTAGRAGGQARITQRELVRITVLRTPRTPRYSEPAD</sequence>
<dbReference type="Pfam" id="PF05949">
    <property type="entry name" value="DUF881"/>
    <property type="match status" value="1"/>
</dbReference>
<feature type="compositionally biased region" description="Basic and acidic residues" evidence="3">
    <location>
        <begin position="32"/>
        <end position="50"/>
    </location>
</feature>
<dbReference type="AlphaFoldDB" id="A0A6J4JMD4"/>
<evidence type="ECO:0000313" key="4">
    <source>
        <dbReference type="EMBL" id="CAA9282279.1"/>
    </source>
</evidence>
<dbReference type="Gene3D" id="3.30.70.1880">
    <property type="entry name" value="Protein of unknown function DUF881"/>
    <property type="match status" value="1"/>
</dbReference>
<evidence type="ECO:0000256" key="3">
    <source>
        <dbReference type="SAM" id="MobiDB-lite"/>
    </source>
</evidence>
<accession>A0A6J4JMD4</accession>
<evidence type="ECO:0000256" key="2">
    <source>
        <dbReference type="SAM" id="Coils"/>
    </source>
</evidence>
<dbReference type="InterPro" id="IPR010273">
    <property type="entry name" value="DUF881"/>
</dbReference>
<feature type="coiled-coil region" evidence="2">
    <location>
        <begin position="267"/>
        <end position="294"/>
    </location>
</feature>
<feature type="compositionally biased region" description="Basic and acidic residues" evidence="3">
    <location>
        <begin position="143"/>
        <end position="165"/>
    </location>
</feature>
<evidence type="ECO:0000256" key="1">
    <source>
        <dbReference type="ARBA" id="ARBA00009108"/>
    </source>
</evidence>
<gene>
    <name evidence="4" type="ORF">AVDCRST_MAG41-3687</name>
</gene>
<dbReference type="GO" id="GO:0005886">
    <property type="term" value="C:plasma membrane"/>
    <property type="evidence" value="ECO:0007669"/>
    <property type="project" value="TreeGrafter"/>
</dbReference>
<comment type="similarity">
    <text evidence="1">Belongs to the UPF0749 family.</text>
</comment>
<reference evidence="4" key="1">
    <citation type="submission" date="2020-02" db="EMBL/GenBank/DDBJ databases">
        <authorList>
            <person name="Meier V. D."/>
        </authorList>
    </citation>
    <scope>NUCLEOTIDE SEQUENCE</scope>
    <source>
        <strain evidence="4">AVDCRST_MAG41</strain>
    </source>
</reference>
<feature type="region of interest" description="Disordered" evidence="3">
    <location>
        <begin position="1"/>
        <end position="221"/>
    </location>
</feature>
<feature type="compositionally biased region" description="Low complexity" evidence="3">
    <location>
        <begin position="206"/>
        <end position="221"/>
    </location>
</feature>
<dbReference type="PANTHER" id="PTHR37313:SF2">
    <property type="entry name" value="UPF0749 PROTEIN YLXX"/>
    <property type="match status" value="1"/>
</dbReference>
<keyword evidence="2" id="KW-0175">Coiled coil</keyword>
<organism evidence="4">
    <name type="scientific">uncultured Mycobacteriales bacterium</name>
    <dbReference type="NCBI Taxonomy" id="581187"/>
    <lineage>
        <taxon>Bacteria</taxon>
        <taxon>Bacillati</taxon>
        <taxon>Actinomycetota</taxon>
        <taxon>Actinomycetes</taxon>
        <taxon>Mycobacteriales</taxon>
        <taxon>environmental samples</taxon>
    </lineage>
</organism>
<dbReference type="EMBL" id="CADCTP010000336">
    <property type="protein sequence ID" value="CAA9282279.1"/>
    <property type="molecule type" value="Genomic_DNA"/>
</dbReference>